<evidence type="ECO:0000313" key="3">
    <source>
        <dbReference type="Proteomes" id="UP001321047"/>
    </source>
</evidence>
<dbReference type="AlphaFoldDB" id="A0AAP3E5R3"/>
<keyword evidence="1" id="KW-0812">Transmembrane</keyword>
<proteinExistence type="predicted"/>
<feature type="transmembrane region" description="Helical" evidence="1">
    <location>
        <begin position="60"/>
        <end position="81"/>
    </location>
</feature>
<evidence type="ECO:0000313" key="2">
    <source>
        <dbReference type="EMBL" id="MCU4750987.1"/>
    </source>
</evidence>
<sequence length="185" mass="19284">MTTATDSVAAYGYGGRFYWLVGGAAGGLLSSALFGGLLWLVEPTIITETIPAIYGLEPGAAGWGFHLLHGLLLGIGFGLLISRPLVLGTITATVETDPLEALGPGARITMAGIVYGLAIWALLPVIAQTIWITVTGMADTTFPTIAFESLVGHLLWGLVLGAVFSLFVEVRPAARDTAGPFDEPE</sequence>
<organism evidence="2 3">
    <name type="scientific">Natronosalvus hydrolyticus</name>
    <dbReference type="NCBI Taxonomy" id="2979988"/>
    <lineage>
        <taxon>Archaea</taxon>
        <taxon>Methanobacteriati</taxon>
        <taxon>Methanobacteriota</taxon>
        <taxon>Stenosarchaea group</taxon>
        <taxon>Halobacteria</taxon>
        <taxon>Halobacteriales</taxon>
        <taxon>Natrialbaceae</taxon>
        <taxon>Natronosalvus</taxon>
    </lineage>
</organism>
<gene>
    <name evidence="2" type="ORF">OB919_03160</name>
</gene>
<evidence type="ECO:0000256" key="1">
    <source>
        <dbReference type="SAM" id="Phobius"/>
    </source>
</evidence>
<feature type="transmembrane region" description="Helical" evidence="1">
    <location>
        <begin position="17"/>
        <end position="40"/>
    </location>
</feature>
<dbReference type="Proteomes" id="UP001321047">
    <property type="component" value="Unassembled WGS sequence"/>
</dbReference>
<feature type="transmembrane region" description="Helical" evidence="1">
    <location>
        <begin position="113"/>
        <end position="138"/>
    </location>
</feature>
<keyword evidence="1" id="KW-1133">Transmembrane helix</keyword>
<dbReference type="EMBL" id="JAOPJZ010000002">
    <property type="protein sequence ID" value="MCU4750987.1"/>
    <property type="molecule type" value="Genomic_DNA"/>
</dbReference>
<name>A0AAP3E5R3_9EURY</name>
<evidence type="ECO:0008006" key="4">
    <source>
        <dbReference type="Google" id="ProtNLM"/>
    </source>
</evidence>
<protein>
    <recommendedName>
        <fullName evidence="4">Histidine kinase</fullName>
    </recommendedName>
</protein>
<reference evidence="2 3" key="1">
    <citation type="submission" date="2022-09" db="EMBL/GenBank/DDBJ databases">
        <title>Enrichment on poylsaccharides allowed isolation of novel metabolic and taxonomic groups of Haloarchaea.</title>
        <authorList>
            <person name="Sorokin D.Y."/>
            <person name="Elcheninov A.G."/>
            <person name="Khizhniak T.V."/>
            <person name="Kolganova T.V."/>
            <person name="Kublanov I.V."/>
        </authorList>
    </citation>
    <scope>NUCLEOTIDE SEQUENCE [LARGE SCALE GENOMIC DNA]</scope>
    <source>
        <strain evidence="2 3">AArc-curdl1</strain>
    </source>
</reference>
<keyword evidence="1" id="KW-0472">Membrane</keyword>
<keyword evidence="3" id="KW-1185">Reference proteome</keyword>
<comment type="caution">
    <text evidence="2">The sequence shown here is derived from an EMBL/GenBank/DDBJ whole genome shotgun (WGS) entry which is preliminary data.</text>
</comment>
<feature type="transmembrane region" description="Helical" evidence="1">
    <location>
        <begin position="150"/>
        <end position="168"/>
    </location>
</feature>
<accession>A0AAP3E5R3</accession>
<dbReference type="RefSeq" id="WP_342806323.1">
    <property type="nucleotide sequence ID" value="NZ_JAOPJZ010000002.1"/>
</dbReference>